<dbReference type="CDD" id="cd08422">
    <property type="entry name" value="PBP2_CrgA_like"/>
    <property type="match status" value="1"/>
</dbReference>
<dbReference type="GO" id="GO:0003700">
    <property type="term" value="F:DNA-binding transcription factor activity"/>
    <property type="evidence" value="ECO:0007669"/>
    <property type="project" value="InterPro"/>
</dbReference>
<comment type="similarity">
    <text evidence="1">Belongs to the LysR transcriptional regulatory family.</text>
</comment>
<dbReference type="FunFam" id="1.10.10.10:FF:000001">
    <property type="entry name" value="LysR family transcriptional regulator"/>
    <property type="match status" value="1"/>
</dbReference>
<dbReference type="GO" id="GO:0006351">
    <property type="term" value="P:DNA-templated transcription"/>
    <property type="evidence" value="ECO:0007669"/>
    <property type="project" value="TreeGrafter"/>
</dbReference>
<evidence type="ECO:0000256" key="5">
    <source>
        <dbReference type="SAM" id="MobiDB-lite"/>
    </source>
</evidence>
<dbReference type="SUPFAM" id="SSF53850">
    <property type="entry name" value="Periplasmic binding protein-like II"/>
    <property type="match status" value="1"/>
</dbReference>
<feature type="domain" description="HTH lysR-type" evidence="6">
    <location>
        <begin position="1"/>
        <end position="59"/>
    </location>
</feature>
<evidence type="ECO:0000256" key="1">
    <source>
        <dbReference type="ARBA" id="ARBA00009437"/>
    </source>
</evidence>
<dbReference type="Pfam" id="PF03466">
    <property type="entry name" value="LysR_substrate"/>
    <property type="match status" value="1"/>
</dbReference>
<keyword evidence="4" id="KW-0804">Transcription</keyword>
<protein>
    <submittedName>
        <fullName evidence="7">LysR family transcriptional regulator</fullName>
    </submittedName>
</protein>
<name>A0A5C8PBE8_9HYPH</name>
<dbReference type="Pfam" id="PF00126">
    <property type="entry name" value="HTH_1"/>
    <property type="match status" value="1"/>
</dbReference>
<dbReference type="InterPro" id="IPR036388">
    <property type="entry name" value="WH-like_DNA-bd_sf"/>
</dbReference>
<dbReference type="OrthoDB" id="9812435at2"/>
<dbReference type="SUPFAM" id="SSF46785">
    <property type="entry name" value="Winged helix' DNA-binding domain"/>
    <property type="match status" value="1"/>
</dbReference>
<keyword evidence="3" id="KW-0238">DNA-binding</keyword>
<evidence type="ECO:0000313" key="7">
    <source>
        <dbReference type="EMBL" id="TXL70576.1"/>
    </source>
</evidence>
<dbReference type="FunFam" id="3.40.190.290:FF:000001">
    <property type="entry name" value="Transcriptional regulator, LysR family"/>
    <property type="match status" value="1"/>
</dbReference>
<dbReference type="InterPro" id="IPR058163">
    <property type="entry name" value="LysR-type_TF_proteobact-type"/>
</dbReference>
<gene>
    <name evidence="7" type="ORF">FHP25_34135</name>
</gene>
<dbReference type="Gene3D" id="1.10.10.10">
    <property type="entry name" value="Winged helix-like DNA-binding domain superfamily/Winged helix DNA-binding domain"/>
    <property type="match status" value="1"/>
</dbReference>
<dbReference type="PANTHER" id="PTHR30537:SF5">
    <property type="entry name" value="HTH-TYPE TRANSCRIPTIONAL ACTIVATOR TTDR-RELATED"/>
    <property type="match status" value="1"/>
</dbReference>
<dbReference type="InterPro" id="IPR036390">
    <property type="entry name" value="WH_DNA-bd_sf"/>
</dbReference>
<dbReference type="AlphaFoldDB" id="A0A5C8PBE8"/>
<evidence type="ECO:0000313" key="8">
    <source>
        <dbReference type="Proteomes" id="UP000321638"/>
    </source>
</evidence>
<evidence type="ECO:0000259" key="6">
    <source>
        <dbReference type="PROSITE" id="PS50931"/>
    </source>
</evidence>
<dbReference type="InterPro" id="IPR000847">
    <property type="entry name" value="LysR_HTH_N"/>
</dbReference>
<organism evidence="7 8">
    <name type="scientific">Vineibacter terrae</name>
    <dbReference type="NCBI Taxonomy" id="2586908"/>
    <lineage>
        <taxon>Bacteria</taxon>
        <taxon>Pseudomonadati</taxon>
        <taxon>Pseudomonadota</taxon>
        <taxon>Alphaproteobacteria</taxon>
        <taxon>Hyphomicrobiales</taxon>
        <taxon>Vineibacter</taxon>
    </lineage>
</organism>
<evidence type="ECO:0000256" key="3">
    <source>
        <dbReference type="ARBA" id="ARBA00023125"/>
    </source>
</evidence>
<dbReference type="Proteomes" id="UP000321638">
    <property type="component" value="Unassembled WGS sequence"/>
</dbReference>
<dbReference type="InterPro" id="IPR005119">
    <property type="entry name" value="LysR_subst-bd"/>
</dbReference>
<dbReference type="PROSITE" id="PS50931">
    <property type="entry name" value="HTH_LYSR"/>
    <property type="match status" value="1"/>
</dbReference>
<reference evidence="7 8" key="1">
    <citation type="submission" date="2019-06" db="EMBL/GenBank/DDBJ databases">
        <title>New taxonomy in bacterial strain CC-CFT640, isolated from vineyard.</title>
        <authorList>
            <person name="Lin S.-Y."/>
            <person name="Tsai C.-F."/>
            <person name="Young C.-C."/>
        </authorList>
    </citation>
    <scope>NUCLEOTIDE SEQUENCE [LARGE SCALE GENOMIC DNA]</scope>
    <source>
        <strain evidence="7 8">CC-CFT640</strain>
    </source>
</reference>
<feature type="compositionally biased region" description="Basic residues" evidence="5">
    <location>
        <begin position="326"/>
        <end position="335"/>
    </location>
</feature>
<dbReference type="EMBL" id="VDUZ01000057">
    <property type="protein sequence ID" value="TXL70576.1"/>
    <property type="molecule type" value="Genomic_DNA"/>
</dbReference>
<sequence>MDQFRAILAYVKLVERGSFTAAAEHLDVSISSVTKSIAQLEKSLHIRLVNRTTRRIALTDEGREYYERCRRILEDMESADLAMRQVSTTPRGRLHVLMPVAIGRLHIIPALPRFTAMYPDISLHLTLSDQHMDLIAHGIDVAIWVGEIPESSMIAKLLLRTYRLTCATPDYLRIHGRPATPDDLVRHTCLATTSWRRGRDWLFRTPEGDRTVPIRGNLMLDNGDAYREAALAGLGIAQAASYLFGEDVAAGRLEPVLGEYSAPGQDFWAVYPSSRHAAPKVTAFLRFVSGTFKALPAIITSPTLARHQVRAVGGRRHPAATAAKPARVRRRSGRG</sequence>
<keyword evidence="8" id="KW-1185">Reference proteome</keyword>
<proteinExistence type="inferred from homology"/>
<dbReference type="PANTHER" id="PTHR30537">
    <property type="entry name" value="HTH-TYPE TRANSCRIPTIONAL REGULATOR"/>
    <property type="match status" value="1"/>
</dbReference>
<evidence type="ECO:0000256" key="2">
    <source>
        <dbReference type="ARBA" id="ARBA00023015"/>
    </source>
</evidence>
<dbReference type="Gene3D" id="3.40.190.290">
    <property type="match status" value="1"/>
</dbReference>
<keyword evidence="2" id="KW-0805">Transcription regulation</keyword>
<dbReference type="RefSeq" id="WP_147851490.1">
    <property type="nucleotide sequence ID" value="NZ_DATAJT010000096.1"/>
</dbReference>
<comment type="caution">
    <text evidence="7">The sequence shown here is derived from an EMBL/GenBank/DDBJ whole genome shotgun (WGS) entry which is preliminary data.</text>
</comment>
<dbReference type="GO" id="GO:0043565">
    <property type="term" value="F:sequence-specific DNA binding"/>
    <property type="evidence" value="ECO:0007669"/>
    <property type="project" value="TreeGrafter"/>
</dbReference>
<evidence type="ECO:0000256" key="4">
    <source>
        <dbReference type="ARBA" id="ARBA00023163"/>
    </source>
</evidence>
<feature type="region of interest" description="Disordered" evidence="5">
    <location>
        <begin position="314"/>
        <end position="335"/>
    </location>
</feature>
<accession>A0A5C8PBE8</accession>